<organism evidence="2 3">
    <name type="scientific">Coprinopsis marcescibilis</name>
    <name type="common">Agaric fungus</name>
    <name type="synonym">Psathyrella marcescibilis</name>
    <dbReference type="NCBI Taxonomy" id="230819"/>
    <lineage>
        <taxon>Eukaryota</taxon>
        <taxon>Fungi</taxon>
        <taxon>Dikarya</taxon>
        <taxon>Basidiomycota</taxon>
        <taxon>Agaricomycotina</taxon>
        <taxon>Agaricomycetes</taxon>
        <taxon>Agaricomycetidae</taxon>
        <taxon>Agaricales</taxon>
        <taxon>Agaricineae</taxon>
        <taxon>Psathyrellaceae</taxon>
        <taxon>Coprinopsis</taxon>
    </lineage>
</organism>
<dbReference type="EMBL" id="ML210313">
    <property type="protein sequence ID" value="TFK20077.1"/>
    <property type="molecule type" value="Genomic_DNA"/>
</dbReference>
<feature type="compositionally biased region" description="Polar residues" evidence="1">
    <location>
        <begin position="237"/>
        <end position="259"/>
    </location>
</feature>
<sequence length="324" mass="35006">MSHNSDSGSSQRGAHAELMPNANRVNISGGTFNAVAGSQNTINNSPNNSTNIDNHRSATVNDSQYHHHSAASSSISPSRMPRPYSSSSTRLLEAPYSASPINTTPRSAQAHTLGRAKGSHPQDQRVIEITESVKPLAEPTKSPRKQTRPVQTAKHEGVKPTTQARASDPVSVPFKTMQERVTENIDNSDTDKNQPRTVIPNNGSPVLPSESTVVKEPNHRPHSTIDAGYLAPPISRVPSSSTHGSDTSTRPPTPSVTLVNLDTTSESSLDAKEKKMNGRLLPVEAPTVALAPANAEQQRQLTKFSWGRLVRPWEWCIVHVPAND</sequence>
<feature type="compositionally biased region" description="Low complexity" evidence="1">
    <location>
        <begin position="40"/>
        <end position="52"/>
    </location>
</feature>
<evidence type="ECO:0000256" key="1">
    <source>
        <dbReference type="SAM" id="MobiDB-lite"/>
    </source>
</evidence>
<feature type="region of interest" description="Disordered" evidence="1">
    <location>
        <begin position="1"/>
        <end position="168"/>
    </location>
</feature>
<feature type="compositionally biased region" description="Basic and acidic residues" evidence="1">
    <location>
        <begin position="182"/>
        <end position="194"/>
    </location>
</feature>
<evidence type="ECO:0000313" key="2">
    <source>
        <dbReference type="EMBL" id="TFK20077.1"/>
    </source>
</evidence>
<name>A0A5C3KJH7_COPMA</name>
<feature type="compositionally biased region" description="Low complexity" evidence="1">
    <location>
        <begin position="70"/>
        <end position="88"/>
    </location>
</feature>
<proteinExistence type="predicted"/>
<feature type="compositionally biased region" description="Polar residues" evidence="1">
    <location>
        <begin position="23"/>
        <end position="39"/>
    </location>
</feature>
<reference evidence="2 3" key="1">
    <citation type="journal article" date="2019" name="Nat. Ecol. Evol.">
        <title>Megaphylogeny resolves global patterns of mushroom evolution.</title>
        <authorList>
            <person name="Varga T."/>
            <person name="Krizsan K."/>
            <person name="Foldi C."/>
            <person name="Dima B."/>
            <person name="Sanchez-Garcia M."/>
            <person name="Sanchez-Ramirez S."/>
            <person name="Szollosi G.J."/>
            <person name="Szarkandi J.G."/>
            <person name="Papp V."/>
            <person name="Albert L."/>
            <person name="Andreopoulos W."/>
            <person name="Angelini C."/>
            <person name="Antonin V."/>
            <person name="Barry K.W."/>
            <person name="Bougher N.L."/>
            <person name="Buchanan P."/>
            <person name="Buyck B."/>
            <person name="Bense V."/>
            <person name="Catcheside P."/>
            <person name="Chovatia M."/>
            <person name="Cooper J."/>
            <person name="Damon W."/>
            <person name="Desjardin D."/>
            <person name="Finy P."/>
            <person name="Geml J."/>
            <person name="Haridas S."/>
            <person name="Hughes K."/>
            <person name="Justo A."/>
            <person name="Karasinski D."/>
            <person name="Kautmanova I."/>
            <person name="Kiss B."/>
            <person name="Kocsube S."/>
            <person name="Kotiranta H."/>
            <person name="LaButti K.M."/>
            <person name="Lechner B.E."/>
            <person name="Liimatainen K."/>
            <person name="Lipzen A."/>
            <person name="Lukacs Z."/>
            <person name="Mihaltcheva S."/>
            <person name="Morgado L.N."/>
            <person name="Niskanen T."/>
            <person name="Noordeloos M.E."/>
            <person name="Ohm R.A."/>
            <person name="Ortiz-Santana B."/>
            <person name="Ovrebo C."/>
            <person name="Racz N."/>
            <person name="Riley R."/>
            <person name="Savchenko A."/>
            <person name="Shiryaev A."/>
            <person name="Soop K."/>
            <person name="Spirin V."/>
            <person name="Szebenyi C."/>
            <person name="Tomsovsky M."/>
            <person name="Tulloss R.E."/>
            <person name="Uehling J."/>
            <person name="Grigoriev I.V."/>
            <person name="Vagvolgyi C."/>
            <person name="Papp T."/>
            <person name="Martin F.M."/>
            <person name="Miettinen O."/>
            <person name="Hibbett D.S."/>
            <person name="Nagy L.G."/>
        </authorList>
    </citation>
    <scope>NUCLEOTIDE SEQUENCE [LARGE SCALE GENOMIC DNA]</scope>
    <source>
        <strain evidence="2 3">CBS 121175</strain>
    </source>
</reference>
<dbReference type="AlphaFoldDB" id="A0A5C3KJH7"/>
<dbReference type="Proteomes" id="UP000307440">
    <property type="component" value="Unassembled WGS sequence"/>
</dbReference>
<keyword evidence="3" id="KW-1185">Reference proteome</keyword>
<gene>
    <name evidence="2" type="ORF">FA15DRAFT_144573</name>
</gene>
<feature type="compositionally biased region" description="Polar residues" evidence="1">
    <location>
        <begin position="1"/>
        <end position="12"/>
    </location>
</feature>
<feature type="region of interest" description="Disordered" evidence="1">
    <location>
        <begin position="182"/>
        <end position="259"/>
    </location>
</feature>
<protein>
    <submittedName>
        <fullName evidence="2">Uncharacterized protein</fullName>
    </submittedName>
</protein>
<accession>A0A5C3KJH7</accession>
<evidence type="ECO:0000313" key="3">
    <source>
        <dbReference type="Proteomes" id="UP000307440"/>
    </source>
</evidence>
<feature type="compositionally biased region" description="Polar residues" evidence="1">
    <location>
        <begin position="195"/>
        <end position="212"/>
    </location>
</feature>
<feature type="compositionally biased region" description="Polar residues" evidence="1">
    <location>
        <begin position="99"/>
        <end position="110"/>
    </location>
</feature>